<reference evidence="1" key="1">
    <citation type="submission" date="2024-05" db="EMBL/GenBank/DDBJ databases">
        <title>Isolation and characterization of Sporomusa carbonis sp. nov., a carboxydotrophic hydrogenogen in the genus of Sporomusa isolated from a charcoal burning pile.</title>
        <authorList>
            <person name="Boeer T."/>
            <person name="Rosenbaum F."/>
            <person name="Eysell L."/>
            <person name="Mueller V."/>
            <person name="Daniel R."/>
            <person name="Poehlein A."/>
        </authorList>
    </citation>
    <scope>NUCLEOTIDE SEQUENCE [LARGE SCALE GENOMIC DNA]</scope>
    <source>
        <strain evidence="1">DSM 10669</strain>
    </source>
</reference>
<dbReference type="Proteomes" id="UP000216752">
    <property type="component" value="Chromosome"/>
</dbReference>
<name>A0ABZ3ILC0_9FIRM</name>
<proteinExistence type="predicted"/>
<organism evidence="1 2">
    <name type="scientific">Sporomusa silvacetica DSM 10669</name>
    <dbReference type="NCBI Taxonomy" id="1123289"/>
    <lineage>
        <taxon>Bacteria</taxon>
        <taxon>Bacillati</taxon>
        <taxon>Bacillota</taxon>
        <taxon>Negativicutes</taxon>
        <taxon>Selenomonadales</taxon>
        <taxon>Sporomusaceae</taxon>
        <taxon>Sporomusa</taxon>
    </lineage>
</organism>
<evidence type="ECO:0008006" key="3">
    <source>
        <dbReference type="Google" id="ProtNLM"/>
    </source>
</evidence>
<protein>
    <recommendedName>
        <fullName evidence="3">Coenzyme PQQ synthesis protein D</fullName>
    </recommendedName>
</protein>
<keyword evidence="2" id="KW-1185">Reference proteome</keyword>
<dbReference type="InterPro" id="IPR041881">
    <property type="entry name" value="PqqD_sf"/>
</dbReference>
<sequence length="95" mass="10885">MDLGLHTRIMRIADLMATSVDKEIVIMNLAKNNYVALDDIGRHIWDILKKPCRIDELCQQLSREYKVDLEQVTADVLPFLNELQDEGLVCVADEV</sequence>
<dbReference type="RefSeq" id="WP_094602877.1">
    <property type="nucleotide sequence ID" value="NZ_CP155573.1"/>
</dbReference>
<dbReference type="InterPro" id="IPR008792">
    <property type="entry name" value="PQQD"/>
</dbReference>
<dbReference type="Gene3D" id="1.10.10.1150">
    <property type="entry name" value="Coenzyme PQQ synthesis protein D (PqqD)"/>
    <property type="match status" value="1"/>
</dbReference>
<evidence type="ECO:0000313" key="2">
    <source>
        <dbReference type="Proteomes" id="UP000216752"/>
    </source>
</evidence>
<dbReference type="EMBL" id="CP155573">
    <property type="protein sequence ID" value="XFO66489.1"/>
    <property type="molecule type" value="Genomic_DNA"/>
</dbReference>
<gene>
    <name evidence="1" type="ORF">SPSIL_026390</name>
</gene>
<evidence type="ECO:0000313" key="1">
    <source>
        <dbReference type="EMBL" id="XFO66489.1"/>
    </source>
</evidence>
<accession>A0ABZ3ILC0</accession>
<dbReference type="Pfam" id="PF05402">
    <property type="entry name" value="PqqD"/>
    <property type="match status" value="1"/>
</dbReference>